<protein>
    <recommendedName>
        <fullName evidence="1">Aminoglycoside phosphotransferase domain-containing protein</fullName>
    </recommendedName>
</protein>
<gene>
    <name evidence="2" type="ORF">SBRCBS47491_002690</name>
</gene>
<feature type="domain" description="Aminoglycoside phosphotransferase" evidence="1">
    <location>
        <begin position="59"/>
        <end position="114"/>
    </location>
</feature>
<dbReference type="SUPFAM" id="SSF56112">
    <property type="entry name" value="Protein kinase-like (PK-like)"/>
    <property type="match status" value="1"/>
</dbReference>
<evidence type="ECO:0000313" key="2">
    <source>
        <dbReference type="EMBL" id="CAK7216024.1"/>
    </source>
</evidence>
<name>A0ABP0B8Y1_9PEZI</name>
<dbReference type="Gene3D" id="1.10.510.10">
    <property type="entry name" value="Transferase(Phosphotransferase) domain 1"/>
    <property type="match status" value="1"/>
</dbReference>
<dbReference type="InterPro" id="IPR011009">
    <property type="entry name" value="Kinase-like_dom_sf"/>
</dbReference>
<organism evidence="2 3">
    <name type="scientific">Sporothrix bragantina</name>
    <dbReference type="NCBI Taxonomy" id="671064"/>
    <lineage>
        <taxon>Eukaryota</taxon>
        <taxon>Fungi</taxon>
        <taxon>Dikarya</taxon>
        <taxon>Ascomycota</taxon>
        <taxon>Pezizomycotina</taxon>
        <taxon>Sordariomycetes</taxon>
        <taxon>Sordariomycetidae</taxon>
        <taxon>Ophiostomatales</taxon>
        <taxon>Ophiostomataceae</taxon>
        <taxon>Sporothrix</taxon>
    </lineage>
</organism>
<sequence>MDLPSDRQSMAHEVAMYQHLDGTGITPDFLGHIIDEAGLAIGFLLEYIVSENEANQGRRQRMQACMTVLQRLHNDHGIAHGDTHDGNCLVRKDGSAVLIDFELAEKNAPEAELARDKSIMDRCIRSLPDEDMTSQAL</sequence>
<accession>A0ABP0B8Y1</accession>
<dbReference type="Pfam" id="PF01636">
    <property type="entry name" value="APH"/>
    <property type="match status" value="1"/>
</dbReference>
<evidence type="ECO:0000259" key="1">
    <source>
        <dbReference type="Pfam" id="PF01636"/>
    </source>
</evidence>
<proteinExistence type="predicted"/>
<evidence type="ECO:0000313" key="3">
    <source>
        <dbReference type="Proteomes" id="UP001642406"/>
    </source>
</evidence>
<keyword evidence="3" id="KW-1185">Reference proteome</keyword>
<reference evidence="2 3" key="1">
    <citation type="submission" date="2024-01" db="EMBL/GenBank/DDBJ databases">
        <authorList>
            <person name="Allen C."/>
            <person name="Tagirdzhanova G."/>
        </authorList>
    </citation>
    <scope>NUCLEOTIDE SEQUENCE [LARGE SCALE GENOMIC DNA]</scope>
</reference>
<dbReference type="Proteomes" id="UP001642406">
    <property type="component" value="Unassembled WGS sequence"/>
</dbReference>
<dbReference type="EMBL" id="CAWUHC010000016">
    <property type="protein sequence ID" value="CAK7216024.1"/>
    <property type="molecule type" value="Genomic_DNA"/>
</dbReference>
<comment type="caution">
    <text evidence="2">The sequence shown here is derived from an EMBL/GenBank/DDBJ whole genome shotgun (WGS) entry which is preliminary data.</text>
</comment>
<dbReference type="InterPro" id="IPR002575">
    <property type="entry name" value="Aminoglycoside_PTrfase"/>
</dbReference>